<protein>
    <submittedName>
        <fullName evidence="1">Uncharacterized protein</fullName>
    </submittedName>
</protein>
<reference evidence="1 2" key="1">
    <citation type="submission" date="2016-10" db="EMBL/GenBank/DDBJ databases">
        <authorList>
            <person name="de Groot N.N."/>
        </authorList>
    </citation>
    <scope>NUCLEOTIDE SEQUENCE [LARGE SCALE GENOMIC DNA]</scope>
    <source>
        <strain evidence="1 2">DSM 25232</strain>
    </source>
</reference>
<organism evidence="1 2">
    <name type="scientific">Aquimarina amphilecti</name>
    <dbReference type="NCBI Taxonomy" id="1038014"/>
    <lineage>
        <taxon>Bacteria</taxon>
        <taxon>Pseudomonadati</taxon>
        <taxon>Bacteroidota</taxon>
        <taxon>Flavobacteriia</taxon>
        <taxon>Flavobacteriales</taxon>
        <taxon>Flavobacteriaceae</taxon>
        <taxon>Aquimarina</taxon>
    </lineage>
</organism>
<dbReference type="AlphaFoldDB" id="A0A1H7R1E3"/>
<dbReference type="Proteomes" id="UP000198521">
    <property type="component" value="Unassembled WGS sequence"/>
</dbReference>
<proteinExistence type="predicted"/>
<evidence type="ECO:0000313" key="1">
    <source>
        <dbReference type="EMBL" id="SEL54070.1"/>
    </source>
</evidence>
<gene>
    <name evidence="1" type="ORF">SAMN04487910_2760</name>
</gene>
<accession>A0A1H7R1E3</accession>
<sequence length="193" mass="22439">MILVTIGVVGFVGLTVFGISIMGTKTDAEYFEKQKTITAESNQKRTLYSYGLDTLNWEDYVLKRKVNMILRKTERDSTITFRLFDIKDTLDNYGFTQYVKHDKSIYIVGEKHKIIKQNKYLNTEISNIAFDLYDAVEPPTDWNGSFLFNKEYGVLNIEAWSAGRKIFILPTNYKSDVKSELLDKKINTKENER</sequence>
<evidence type="ECO:0000313" key="2">
    <source>
        <dbReference type="Proteomes" id="UP000198521"/>
    </source>
</evidence>
<dbReference type="EMBL" id="FOAB01000004">
    <property type="protein sequence ID" value="SEL54070.1"/>
    <property type="molecule type" value="Genomic_DNA"/>
</dbReference>
<keyword evidence="2" id="KW-1185">Reference proteome</keyword>
<name>A0A1H7R1E3_AQUAM</name>